<evidence type="ECO:0000256" key="2">
    <source>
        <dbReference type="ARBA" id="ARBA00022741"/>
    </source>
</evidence>
<dbReference type="SMART" id="SM00220">
    <property type="entry name" value="S_TKc"/>
    <property type="match status" value="1"/>
</dbReference>
<dbReference type="PANTHER" id="PTHR45832">
    <property type="entry name" value="SERINE/THREONINE-PROTEIN KINASE SAMKA-RELATED-RELATED"/>
    <property type="match status" value="1"/>
</dbReference>
<dbReference type="PROSITE" id="PS50011">
    <property type="entry name" value="PROTEIN_KINASE_DOM"/>
    <property type="match status" value="1"/>
</dbReference>
<dbReference type="InterPro" id="IPR000719">
    <property type="entry name" value="Prot_kinase_dom"/>
</dbReference>
<reference evidence="8" key="1">
    <citation type="journal article" date="2019" name="Int. J. Syst. Evol. Microbiol.">
        <title>The Global Catalogue of Microorganisms (GCM) 10K type strain sequencing project: providing services to taxonomists for standard genome sequencing and annotation.</title>
        <authorList>
            <consortium name="The Broad Institute Genomics Platform"/>
            <consortium name="The Broad Institute Genome Sequencing Center for Infectious Disease"/>
            <person name="Wu L."/>
            <person name="Ma J."/>
        </authorList>
    </citation>
    <scope>NUCLEOTIDE SEQUENCE [LARGE SCALE GENOMIC DNA]</scope>
    <source>
        <strain evidence="8">JCM 4542</strain>
    </source>
</reference>
<feature type="region of interest" description="Disordered" evidence="4">
    <location>
        <begin position="278"/>
        <end position="343"/>
    </location>
</feature>
<name>A0ABP6G6U4_9ACTN</name>
<accession>A0ABP6G6U4</accession>
<keyword evidence="5" id="KW-0472">Membrane</keyword>
<dbReference type="EMBL" id="BAAASL010000008">
    <property type="protein sequence ID" value="GAA2715566.1"/>
    <property type="molecule type" value="Genomic_DNA"/>
</dbReference>
<keyword evidence="2" id="KW-0547">Nucleotide-binding</keyword>
<evidence type="ECO:0000256" key="1">
    <source>
        <dbReference type="ARBA" id="ARBA00008874"/>
    </source>
</evidence>
<sequence length="775" mass="80954">MDDYAGRVLADRYRLPQPPSDAYEFVETRAFDTYSGQEVFVRQVPLPEVVDAEVVGEDAPRHGARRGRGADDPAVRRALTAATAAAQIPDHPRLDQVFHVFAEAGSLWVVSELVSARPLAAVLAERTLSPHRAAEVAADVLTALRTLHNQGWTHRNITARTVLICDDGRAILTGLAAGAAEEALCGHDPVPRPRAPQATAAPPGPAGNRGGTAGATAGGAAAVPRQGGPAYRDQGAAGGPGRTGGLDPRAVRSGAIAAYHAAARAAAAKAAARAGAAPATGASTWGGGSAASGTAPAPESTPPGRPDGLLPGPAREPGRKDAAPQPATSPGPAAGGNWDLPAGPADALAAERARQARMLVVGAVTERWAPEQAWPVQENWQLAPPVGPAADLWALGALLFRAVQGHAPYPEDSTAELVQVVCAEPPAYAEECGALRPVVESLMRKDPAERPDFEELRGWLRSLIRSAPEPDLGSRTVTVPSIGAPATEARRLPVVRRRGELVRRRRGRVPAGAAGRAVGHGRHKRTTREAERGPAETTGHLRQEEVRTAPAPYRLGRLLVGLILLTLIGAVVYALLFMPRADDSADRAPTDRTGSAGAVSAAPGNSAAADTLDQASAGGAAPGAPAKGFGLRTDPEGFSVSVAQNWQRRGANERGQVVYVGGDYELIVVPGRDKAAEFGRDPMAYQQDKEPELAPYRSSSWSGASGLKRVDVGTTAAAEGAFNWNDSSGRQVYVRNAAVLMGDRYHVIQVRGPIDEQRSVDTFFEQARSSYRAGG</sequence>
<feature type="compositionally biased region" description="Basic and acidic residues" evidence="4">
    <location>
        <begin position="527"/>
        <end position="545"/>
    </location>
</feature>
<dbReference type="Gene3D" id="1.10.510.10">
    <property type="entry name" value="Transferase(Phosphotransferase) domain 1"/>
    <property type="match status" value="2"/>
</dbReference>
<proteinExistence type="inferred from homology"/>
<comment type="similarity">
    <text evidence="1">Belongs to the protein kinase superfamily. STE Ser/Thr protein kinase family. STE20 subfamily.</text>
</comment>
<evidence type="ECO:0000259" key="6">
    <source>
        <dbReference type="PROSITE" id="PS50011"/>
    </source>
</evidence>
<feature type="compositionally biased region" description="Low complexity" evidence="4">
    <location>
        <begin position="617"/>
        <end position="630"/>
    </location>
</feature>
<feature type="transmembrane region" description="Helical" evidence="5">
    <location>
        <begin position="558"/>
        <end position="578"/>
    </location>
</feature>
<dbReference type="PANTHER" id="PTHR45832:SF22">
    <property type="entry name" value="SERINE_THREONINE-PROTEIN KINASE SAMKA-RELATED"/>
    <property type="match status" value="1"/>
</dbReference>
<dbReference type="Proteomes" id="UP001500886">
    <property type="component" value="Unassembled WGS sequence"/>
</dbReference>
<organism evidence="7 8">
    <name type="scientific">Streptomyces luteosporeus</name>
    <dbReference type="NCBI Taxonomy" id="173856"/>
    <lineage>
        <taxon>Bacteria</taxon>
        <taxon>Bacillati</taxon>
        <taxon>Actinomycetota</taxon>
        <taxon>Actinomycetes</taxon>
        <taxon>Kitasatosporales</taxon>
        <taxon>Streptomycetaceae</taxon>
        <taxon>Streptomyces</taxon>
    </lineage>
</organism>
<feature type="domain" description="Protein kinase" evidence="6">
    <location>
        <begin position="1"/>
        <end position="460"/>
    </location>
</feature>
<keyword evidence="5" id="KW-1133">Transmembrane helix</keyword>
<dbReference type="Gene3D" id="3.30.200.20">
    <property type="entry name" value="Phosphorylase Kinase, domain 1"/>
    <property type="match status" value="1"/>
</dbReference>
<dbReference type="InterPro" id="IPR011009">
    <property type="entry name" value="Kinase-like_dom_sf"/>
</dbReference>
<feature type="region of interest" description="Disordered" evidence="4">
    <location>
        <begin position="186"/>
        <end position="248"/>
    </location>
</feature>
<dbReference type="InterPro" id="IPR051931">
    <property type="entry name" value="PAK3-like"/>
</dbReference>
<dbReference type="RefSeq" id="WP_344435107.1">
    <property type="nucleotide sequence ID" value="NZ_BAAASL010000008.1"/>
</dbReference>
<comment type="caution">
    <text evidence="7">The sequence shown here is derived from an EMBL/GenBank/DDBJ whole genome shotgun (WGS) entry which is preliminary data.</text>
</comment>
<feature type="region of interest" description="Disordered" evidence="4">
    <location>
        <begin position="503"/>
        <end position="545"/>
    </location>
</feature>
<dbReference type="InterPro" id="IPR001245">
    <property type="entry name" value="Ser-Thr/Tyr_kinase_cat_dom"/>
</dbReference>
<keyword evidence="3" id="KW-0067">ATP-binding</keyword>
<feature type="region of interest" description="Disordered" evidence="4">
    <location>
        <begin position="583"/>
        <end position="630"/>
    </location>
</feature>
<evidence type="ECO:0000256" key="3">
    <source>
        <dbReference type="ARBA" id="ARBA00022840"/>
    </source>
</evidence>
<keyword evidence="5" id="KW-0812">Transmembrane</keyword>
<dbReference type="Pfam" id="PF07714">
    <property type="entry name" value="PK_Tyr_Ser-Thr"/>
    <property type="match status" value="1"/>
</dbReference>
<evidence type="ECO:0000256" key="5">
    <source>
        <dbReference type="SAM" id="Phobius"/>
    </source>
</evidence>
<evidence type="ECO:0000313" key="7">
    <source>
        <dbReference type="EMBL" id="GAA2715566.1"/>
    </source>
</evidence>
<evidence type="ECO:0000256" key="4">
    <source>
        <dbReference type="SAM" id="MobiDB-lite"/>
    </source>
</evidence>
<evidence type="ECO:0000313" key="8">
    <source>
        <dbReference type="Proteomes" id="UP001500886"/>
    </source>
</evidence>
<protein>
    <recommendedName>
        <fullName evidence="6">Protein kinase domain-containing protein</fullName>
    </recommendedName>
</protein>
<feature type="compositionally biased region" description="Gly residues" evidence="4">
    <location>
        <begin position="207"/>
        <end position="217"/>
    </location>
</feature>
<dbReference type="SUPFAM" id="SSF56112">
    <property type="entry name" value="Protein kinase-like (PK-like)"/>
    <property type="match status" value="1"/>
</dbReference>
<feature type="compositionally biased region" description="Low complexity" evidence="4">
    <location>
        <begin position="594"/>
        <end position="609"/>
    </location>
</feature>
<keyword evidence="8" id="KW-1185">Reference proteome</keyword>
<gene>
    <name evidence="7" type="ORF">GCM10010315_24900</name>
</gene>